<dbReference type="GO" id="GO:0005975">
    <property type="term" value="P:carbohydrate metabolic process"/>
    <property type="evidence" value="ECO:0007669"/>
    <property type="project" value="InterPro"/>
</dbReference>
<reference evidence="2" key="3">
    <citation type="submission" date="2019-06" db="EMBL/GenBank/DDBJ databases">
        <authorList>
            <person name="Poynton C."/>
            <person name="Hasenbein S."/>
            <person name="Benoit J.B."/>
            <person name="Sepulveda M.S."/>
            <person name="Poelchau M.F."/>
            <person name="Murali S.C."/>
            <person name="Chen S."/>
            <person name="Glastad K.M."/>
            <person name="Werren J.H."/>
            <person name="Vineis J.H."/>
            <person name="Bowen J.L."/>
            <person name="Friedrich M."/>
            <person name="Jones J."/>
            <person name="Robertson H.M."/>
            <person name="Feyereisen R."/>
            <person name="Mechler-Hickson A."/>
            <person name="Mathers N."/>
            <person name="Lee C.E."/>
            <person name="Colbourne J.K."/>
            <person name="Biales A."/>
            <person name="Johnston J.S."/>
            <person name="Wellborn G.A."/>
            <person name="Rosendale A.J."/>
            <person name="Cridge A.G."/>
            <person name="Munoz-Torres M.C."/>
            <person name="Bain P.A."/>
            <person name="Manny A.R."/>
            <person name="Major K.M."/>
            <person name="Lambert F.N."/>
            <person name="Vulpe C.D."/>
            <person name="Tuck P."/>
            <person name="Blalock B.J."/>
            <person name="Lin Y.-Y."/>
            <person name="Smith M.E."/>
            <person name="Ochoa-Acuna H."/>
            <person name="Chen M.-J.M."/>
            <person name="Childers C.P."/>
            <person name="Qu J."/>
            <person name="Dugan S."/>
            <person name="Lee S.L."/>
            <person name="Chao H."/>
            <person name="Dinh H."/>
            <person name="Han Y."/>
            <person name="Doddapaneni H."/>
            <person name="Worley K.C."/>
            <person name="Muzny D.M."/>
            <person name="Gibbs R.A."/>
            <person name="Richards S."/>
        </authorList>
    </citation>
    <scope>NUCLEOTIDE SEQUENCE</scope>
    <source>
        <strain evidence="2">HAZT.00-mixed</strain>
        <tissue evidence="2">Whole organism</tissue>
    </source>
</reference>
<dbReference type="GO" id="GO:0008422">
    <property type="term" value="F:beta-glucosidase activity"/>
    <property type="evidence" value="ECO:0007669"/>
    <property type="project" value="TreeGrafter"/>
</dbReference>
<dbReference type="Pfam" id="PF04685">
    <property type="entry name" value="DUF608"/>
    <property type="match status" value="1"/>
</dbReference>
<feature type="domain" description="Glycosyl-hydrolase family 116 catalytic region" evidence="1">
    <location>
        <begin position="234"/>
        <end position="471"/>
    </location>
</feature>
<dbReference type="InterPro" id="IPR012341">
    <property type="entry name" value="6hp_glycosidase-like_sf"/>
</dbReference>
<reference evidence="2" key="1">
    <citation type="submission" date="2014-08" db="EMBL/GenBank/DDBJ databases">
        <authorList>
            <person name="Murali S."/>
            <person name="Richards S."/>
            <person name="Bandaranaike D."/>
            <person name="Bellair M."/>
            <person name="Blankenburg K."/>
            <person name="Chao H."/>
            <person name="Dinh H."/>
            <person name="Doddapaneni H."/>
            <person name="Dugan-Rocha S."/>
            <person name="Elkadiri S."/>
            <person name="Gnanaolivu R."/>
            <person name="Hughes D."/>
            <person name="Lee S."/>
            <person name="Li M."/>
            <person name="Ming W."/>
            <person name="Munidasa M."/>
            <person name="Muniz J."/>
            <person name="Nguyen L."/>
            <person name="Osuji N."/>
            <person name="Pu L.-L."/>
            <person name="Puazo M."/>
            <person name="Skinner E."/>
            <person name="Qu C."/>
            <person name="Quiroz J."/>
            <person name="Raj R."/>
            <person name="Weissenberger G."/>
            <person name="Xin Y."/>
            <person name="Zou X."/>
            <person name="Han Y."/>
            <person name="Worley K."/>
            <person name="Muzny D."/>
            <person name="Gibbs R."/>
        </authorList>
    </citation>
    <scope>NUCLEOTIDE SEQUENCE</scope>
    <source>
        <strain evidence="2">HAZT.00-mixed</strain>
        <tissue evidence="2">Whole organism</tissue>
    </source>
</reference>
<dbReference type="InterPro" id="IPR052566">
    <property type="entry name" value="Non-lysos_glucosylceramidase"/>
</dbReference>
<protein>
    <recommendedName>
        <fullName evidence="1">Glycosyl-hydrolase family 116 catalytic region domain-containing protein</fullName>
    </recommendedName>
</protein>
<dbReference type="EMBL" id="JQDR03006778">
    <property type="protein sequence ID" value="KAA0199669.1"/>
    <property type="molecule type" value="Genomic_DNA"/>
</dbReference>
<dbReference type="PANTHER" id="PTHR12654:SF0">
    <property type="entry name" value="NON-LYSOSOMAL GLUCOSYLCERAMIDASE"/>
    <property type="match status" value="1"/>
</dbReference>
<gene>
    <name evidence="2" type="ORF">HAZT_HAZT011495</name>
</gene>
<dbReference type="InterPro" id="IPR008928">
    <property type="entry name" value="6-hairpin_glycosidase_sf"/>
</dbReference>
<dbReference type="PANTHER" id="PTHR12654">
    <property type="entry name" value="BILE ACID BETA-GLUCOSIDASE-RELATED"/>
    <property type="match status" value="1"/>
</dbReference>
<comment type="caution">
    <text evidence="2">The sequence shown here is derived from an EMBL/GenBank/DDBJ whole genome shotgun (WGS) entry which is preliminary data.</text>
</comment>
<evidence type="ECO:0000313" key="2">
    <source>
        <dbReference type="EMBL" id="KAA0199669.1"/>
    </source>
</evidence>
<dbReference type="Proteomes" id="UP000711488">
    <property type="component" value="Unassembled WGS sequence"/>
</dbReference>
<dbReference type="AlphaFoldDB" id="A0A6A0H6M8"/>
<reference evidence="2" key="2">
    <citation type="journal article" date="2018" name="Environ. Sci. Technol.">
        <title>The Toxicogenome of Hyalella azteca: A Model for Sediment Ecotoxicology and Evolutionary Toxicology.</title>
        <authorList>
            <person name="Poynton H.C."/>
            <person name="Hasenbein S."/>
            <person name="Benoit J.B."/>
            <person name="Sepulveda M.S."/>
            <person name="Poelchau M.F."/>
            <person name="Hughes D.S.T."/>
            <person name="Murali S.C."/>
            <person name="Chen S."/>
            <person name="Glastad K.M."/>
            <person name="Goodisman M.A.D."/>
            <person name="Werren J.H."/>
            <person name="Vineis J.H."/>
            <person name="Bowen J.L."/>
            <person name="Friedrich M."/>
            <person name="Jones J."/>
            <person name="Robertson H.M."/>
            <person name="Feyereisen R."/>
            <person name="Mechler-Hickson A."/>
            <person name="Mathers N."/>
            <person name="Lee C.E."/>
            <person name="Colbourne J.K."/>
            <person name="Biales A."/>
            <person name="Johnston J.S."/>
            <person name="Wellborn G.A."/>
            <person name="Rosendale A.J."/>
            <person name="Cridge A.G."/>
            <person name="Munoz-Torres M.C."/>
            <person name="Bain P.A."/>
            <person name="Manny A.R."/>
            <person name="Major K.M."/>
            <person name="Lambert F.N."/>
            <person name="Vulpe C.D."/>
            <person name="Tuck P."/>
            <person name="Blalock B.J."/>
            <person name="Lin Y.Y."/>
            <person name="Smith M.E."/>
            <person name="Ochoa-Acuna H."/>
            <person name="Chen M.M."/>
            <person name="Childers C.P."/>
            <person name="Qu J."/>
            <person name="Dugan S."/>
            <person name="Lee S.L."/>
            <person name="Chao H."/>
            <person name="Dinh H."/>
            <person name="Han Y."/>
            <person name="Doddapaneni H."/>
            <person name="Worley K.C."/>
            <person name="Muzny D.M."/>
            <person name="Gibbs R.A."/>
            <person name="Richards S."/>
        </authorList>
    </citation>
    <scope>NUCLEOTIDE SEQUENCE</scope>
    <source>
        <strain evidence="2">HAZT.00-mixed</strain>
        <tissue evidence="2">Whole organism</tissue>
    </source>
</reference>
<evidence type="ECO:0000259" key="1">
    <source>
        <dbReference type="Pfam" id="PF04685"/>
    </source>
</evidence>
<dbReference type="InterPro" id="IPR006775">
    <property type="entry name" value="GH116_catalytic"/>
</dbReference>
<sequence length="481" mass="53585">MGMVMEMLLPGVRYLKHFISSILKSKKPFIDLFRLVSSKCMYGVPLGGIGCGTIGRGFRGEFCRFQMTPGNVDFNTAAADQFILTVRSEAGKTLLQKVLSPSSRPKGRKLSAWDWQCNSEIQGRYCGLYPRSWTVYDIPRLQLRLILRQVSPVIPGEYKDSCLPVGVFVWTVENSSSQALQVSICNTFKNGTGGPDDVKGSCWSETRCGDSDAVMLHHTYRGADVTYCLAAPRQTCVAVMESSSKFDTDGDGLIENSGTADQTFDTWVMHGPSAYCCSLWLAALGAMEELADVLGCGEERTKYAQMLTKAQTSMEKKLWNGSYYNFDSCDHPHHLTIMSDQLVGHWYLSLSGNNKEVFKKAHVVTALKTMYEQNVMKFCNGNMGAVNGMKPDGEVDCHTVQSQEMWPGTAFALAATFIKEGMLDEGFRTAEGIYNTTYYETGLAYDMPEALYATGHYRAVGYMRPLSVWSMYRAWCLVNNK</sequence>
<dbReference type="SUPFAM" id="SSF48208">
    <property type="entry name" value="Six-hairpin glycosidases"/>
    <property type="match status" value="1"/>
</dbReference>
<name>A0A6A0H6M8_HYAAZ</name>
<accession>A0A6A0H6M8</accession>
<dbReference type="Gene3D" id="1.50.10.10">
    <property type="match status" value="1"/>
</dbReference>
<proteinExistence type="predicted"/>
<organism evidence="2">
    <name type="scientific">Hyalella azteca</name>
    <name type="common">Amphipod</name>
    <dbReference type="NCBI Taxonomy" id="294128"/>
    <lineage>
        <taxon>Eukaryota</taxon>
        <taxon>Metazoa</taxon>
        <taxon>Ecdysozoa</taxon>
        <taxon>Arthropoda</taxon>
        <taxon>Crustacea</taxon>
        <taxon>Multicrustacea</taxon>
        <taxon>Malacostraca</taxon>
        <taxon>Eumalacostraca</taxon>
        <taxon>Peracarida</taxon>
        <taxon>Amphipoda</taxon>
        <taxon>Senticaudata</taxon>
        <taxon>Talitrida</taxon>
        <taxon>Talitroidea</taxon>
        <taxon>Hyalellidae</taxon>
        <taxon>Hyalella</taxon>
    </lineage>
</organism>